<name>A0A0L6CG36_9MICO</name>
<dbReference type="AlphaFoldDB" id="A0A0L6CG36"/>
<keyword evidence="2" id="KW-0812">Transmembrane</keyword>
<dbReference type="EC" id="3.4.21.53" evidence="1"/>
<dbReference type="SUPFAM" id="SSF54211">
    <property type="entry name" value="Ribosomal protein S5 domain 2-like"/>
    <property type="match status" value="1"/>
</dbReference>
<feature type="transmembrane region" description="Helical" evidence="2">
    <location>
        <begin position="23"/>
        <end position="42"/>
    </location>
</feature>
<dbReference type="InterPro" id="IPR001478">
    <property type="entry name" value="PDZ"/>
</dbReference>
<dbReference type="EMBL" id="LAIR01000002">
    <property type="protein sequence ID" value="KNX36550.1"/>
    <property type="molecule type" value="Genomic_DNA"/>
</dbReference>
<dbReference type="Pfam" id="PF05362">
    <property type="entry name" value="Lon_C"/>
    <property type="match status" value="1"/>
</dbReference>
<dbReference type="InterPro" id="IPR020568">
    <property type="entry name" value="Ribosomal_Su5_D2-typ_SF"/>
</dbReference>
<dbReference type="RefSeq" id="WP_050668815.1">
    <property type="nucleotide sequence ID" value="NZ_LAIR01000002.1"/>
</dbReference>
<accession>A0A0L6CG36</accession>
<proteinExistence type="inferred from homology"/>
<keyword evidence="1" id="KW-0645">Protease</keyword>
<dbReference type="InterPro" id="IPR036034">
    <property type="entry name" value="PDZ_sf"/>
</dbReference>
<dbReference type="GO" id="GO:0005524">
    <property type="term" value="F:ATP binding"/>
    <property type="evidence" value="ECO:0007669"/>
    <property type="project" value="InterPro"/>
</dbReference>
<dbReference type="InterPro" id="IPR027065">
    <property type="entry name" value="Lon_Prtase"/>
</dbReference>
<dbReference type="OrthoDB" id="2356897at2"/>
<feature type="domain" description="PDZ" evidence="3">
    <location>
        <begin position="133"/>
        <end position="215"/>
    </location>
</feature>
<dbReference type="GO" id="GO:0006508">
    <property type="term" value="P:proteolysis"/>
    <property type="evidence" value="ECO:0007669"/>
    <property type="project" value="UniProtKB-KW"/>
</dbReference>
<dbReference type="GO" id="GO:0004252">
    <property type="term" value="F:serine-type endopeptidase activity"/>
    <property type="evidence" value="ECO:0007669"/>
    <property type="project" value="UniProtKB-UniRule"/>
</dbReference>
<dbReference type="PATRIC" id="fig|1631356.3.peg.794"/>
<dbReference type="GO" id="GO:0004176">
    <property type="term" value="F:ATP-dependent peptidase activity"/>
    <property type="evidence" value="ECO:0007669"/>
    <property type="project" value="UniProtKB-UniRule"/>
</dbReference>
<dbReference type="PROSITE" id="PS51786">
    <property type="entry name" value="LON_PROTEOLYTIC"/>
    <property type="match status" value="1"/>
</dbReference>
<evidence type="ECO:0000313" key="6">
    <source>
        <dbReference type="Proteomes" id="UP000037397"/>
    </source>
</evidence>
<feature type="active site" evidence="1">
    <location>
        <position position="305"/>
    </location>
</feature>
<reference evidence="6" key="1">
    <citation type="submission" date="2015-03" db="EMBL/GenBank/DDBJ databases">
        <title>Luteipulveratus halotolerans sp. nov., a novel actinobacterium (Dermacoccaceae) from Sarawak, Malaysia.</title>
        <authorList>
            <person name="Juboi H."/>
            <person name="Basik A."/>
            <person name="Shamsul S.S."/>
            <person name="Arnold P."/>
            <person name="Schmitt E.K."/>
            <person name="Sanglier J.-J."/>
            <person name="Yeo T."/>
        </authorList>
    </citation>
    <scope>NUCLEOTIDE SEQUENCE [LARGE SCALE GENOMIC DNA]</scope>
    <source>
        <strain evidence="6">C296001</strain>
    </source>
</reference>
<keyword evidence="1" id="KW-0720">Serine protease</keyword>
<dbReference type="InterPro" id="IPR014721">
    <property type="entry name" value="Ribsml_uS5_D2-typ_fold_subgr"/>
</dbReference>
<protein>
    <recommendedName>
        <fullName evidence="1">endopeptidase La</fullName>
        <ecNumber evidence="1">3.4.21.53</ecNumber>
    </recommendedName>
</protein>
<dbReference type="STRING" id="1631356.VV01_04290"/>
<feature type="active site" evidence="1">
    <location>
        <position position="260"/>
    </location>
</feature>
<organism evidence="5 6">
    <name type="scientific">Luteipulveratus halotolerans</name>
    <dbReference type="NCBI Taxonomy" id="1631356"/>
    <lineage>
        <taxon>Bacteria</taxon>
        <taxon>Bacillati</taxon>
        <taxon>Actinomycetota</taxon>
        <taxon>Actinomycetes</taxon>
        <taxon>Micrococcales</taxon>
        <taxon>Dermacoccaceae</taxon>
        <taxon>Luteipulveratus</taxon>
    </lineage>
</organism>
<evidence type="ECO:0000256" key="1">
    <source>
        <dbReference type="PROSITE-ProRule" id="PRU01122"/>
    </source>
</evidence>
<keyword evidence="1" id="KW-0378">Hydrolase</keyword>
<evidence type="ECO:0000256" key="2">
    <source>
        <dbReference type="SAM" id="Phobius"/>
    </source>
</evidence>
<dbReference type="Gene3D" id="2.30.42.10">
    <property type="match status" value="1"/>
</dbReference>
<dbReference type="InterPro" id="IPR008269">
    <property type="entry name" value="Lon_proteolytic"/>
</dbReference>
<keyword evidence="2" id="KW-0472">Membrane</keyword>
<keyword evidence="2" id="KW-1133">Transmembrane helix</keyword>
<comment type="caution">
    <text evidence="5">The sequence shown here is derived from an EMBL/GenBank/DDBJ whole genome shotgun (WGS) entry which is preliminary data.</text>
</comment>
<gene>
    <name evidence="5" type="ORF">VV01_04290</name>
</gene>
<dbReference type="PROSITE" id="PS50106">
    <property type="entry name" value="PDZ"/>
    <property type="match status" value="1"/>
</dbReference>
<evidence type="ECO:0000313" key="5">
    <source>
        <dbReference type="EMBL" id="KNX36550.1"/>
    </source>
</evidence>
<dbReference type="SUPFAM" id="SSF50156">
    <property type="entry name" value="PDZ domain-like"/>
    <property type="match status" value="1"/>
</dbReference>
<evidence type="ECO:0000259" key="3">
    <source>
        <dbReference type="PROSITE" id="PS50106"/>
    </source>
</evidence>
<comment type="similarity">
    <text evidence="1">Belongs to the peptidase S16 family.</text>
</comment>
<dbReference type="Proteomes" id="UP000037397">
    <property type="component" value="Unassembled WGS sequence"/>
</dbReference>
<keyword evidence="6" id="KW-1185">Reference proteome</keyword>
<dbReference type="GO" id="GO:0030163">
    <property type="term" value="P:protein catabolic process"/>
    <property type="evidence" value="ECO:0007669"/>
    <property type="project" value="InterPro"/>
</dbReference>
<dbReference type="PANTHER" id="PTHR10046">
    <property type="entry name" value="ATP DEPENDENT LON PROTEASE FAMILY MEMBER"/>
    <property type="match status" value="1"/>
</dbReference>
<feature type="domain" description="Lon proteolytic" evidence="4">
    <location>
        <begin position="252"/>
        <end position="353"/>
    </location>
</feature>
<sequence>MSTPQTSVPQAPQRPGGLSRRTTWLLVVVLLAVVIGAIGQLVKMPYAIFSPGPAQDTLGKTDNRDIIAISGTQTYPTSGRLDFTTVSLYGGPNYPVTFWQWLRAKTDSDSKIVPEEQVFPKGVTGKQVEQENTAEMVGSQEAAEVVGLRAAGKKVGETVTVGAIGKGRPAEGRLKVGDRIETINGGPATTLSAVHDRMDVVTPGSPVQIVVTRAGARQTVSVPTAKDPETGRAVIGISLAPKYTFPFKVAVNAGDVGGPSAGLMFSLAIYDKITPGPLTGGKEFAGTGTIDTEGTVGPIGGIQQKMVGARDDGVDYFLAPASNCGDVKGHVPDGLTVVKVGTFDEARTAIEKVAKGQTSGLPSCG</sequence>
<dbReference type="Gene3D" id="3.30.230.10">
    <property type="match status" value="1"/>
</dbReference>
<dbReference type="Pfam" id="PF13180">
    <property type="entry name" value="PDZ_2"/>
    <property type="match status" value="1"/>
</dbReference>
<evidence type="ECO:0000259" key="4">
    <source>
        <dbReference type="PROSITE" id="PS51786"/>
    </source>
</evidence>
<comment type="catalytic activity">
    <reaction evidence="1">
        <text>Hydrolysis of proteins in presence of ATP.</text>
        <dbReference type="EC" id="3.4.21.53"/>
    </reaction>
</comment>